<evidence type="ECO:0000313" key="2">
    <source>
        <dbReference type="Proteomes" id="UP000190831"/>
    </source>
</evidence>
<keyword evidence="2" id="KW-1185">Reference proteome</keyword>
<sequence length="98" mass="11817">MWDNALEREINPLLTQDDDDELTEDDELEEVDPLAYDYDYDSDEDDYESQLLSAQQQWEESIEQLNQVLNWVLLPLIGKFLGRRTALRLWKRFMEYVL</sequence>
<dbReference type="PANTHER" id="PTHR28230:SF1">
    <property type="entry name" value="MITOCHONDRIAL IMPORT PROTEIN 2"/>
    <property type="match status" value="1"/>
</dbReference>
<dbReference type="GO" id="GO:0005741">
    <property type="term" value="C:mitochondrial outer membrane"/>
    <property type="evidence" value="ECO:0007669"/>
    <property type="project" value="TreeGrafter"/>
</dbReference>
<dbReference type="PANTHER" id="PTHR28230">
    <property type="entry name" value="CHROMOSOME 1, WHOLE GENOME SHOTGUN SEQUENCE"/>
    <property type="match status" value="1"/>
</dbReference>
<gene>
    <name evidence="1" type="ORF">LAFE_0H08900G</name>
</gene>
<dbReference type="InterPro" id="IPR037652">
    <property type="entry name" value="Mim2"/>
</dbReference>
<dbReference type="GO" id="GO:0045040">
    <property type="term" value="P:protein insertion into mitochondrial outer membrane"/>
    <property type="evidence" value="ECO:0007669"/>
    <property type="project" value="InterPro"/>
</dbReference>
<dbReference type="Proteomes" id="UP000190831">
    <property type="component" value="Chromosome H"/>
</dbReference>
<proteinExistence type="predicted"/>
<organism evidence="1 2">
    <name type="scientific">Lachancea fermentati</name>
    <name type="common">Zygosaccharomyces fermentati</name>
    <dbReference type="NCBI Taxonomy" id="4955"/>
    <lineage>
        <taxon>Eukaryota</taxon>
        <taxon>Fungi</taxon>
        <taxon>Dikarya</taxon>
        <taxon>Ascomycota</taxon>
        <taxon>Saccharomycotina</taxon>
        <taxon>Saccharomycetes</taxon>
        <taxon>Saccharomycetales</taxon>
        <taxon>Saccharomycetaceae</taxon>
        <taxon>Lachancea</taxon>
    </lineage>
</organism>
<dbReference type="OrthoDB" id="5555533at2759"/>
<dbReference type="AlphaFoldDB" id="A0A1G4MK18"/>
<evidence type="ECO:0000313" key="1">
    <source>
        <dbReference type="EMBL" id="SCW04228.1"/>
    </source>
</evidence>
<dbReference type="STRING" id="4955.A0A1G4MK18"/>
<reference evidence="1 2" key="1">
    <citation type="submission" date="2016-03" db="EMBL/GenBank/DDBJ databases">
        <authorList>
            <person name="Devillers H."/>
        </authorList>
    </citation>
    <scope>NUCLEOTIDE SEQUENCE [LARGE SCALE GENOMIC DNA]</scope>
    <source>
        <strain evidence="1">CBS 6772</strain>
    </source>
</reference>
<dbReference type="Pfam" id="PF19117">
    <property type="entry name" value="Mim2"/>
    <property type="match status" value="1"/>
</dbReference>
<dbReference type="GO" id="GO:0070096">
    <property type="term" value="P:mitochondrial outer membrane translocase complex assembly"/>
    <property type="evidence" value="ECO:0007669"/>
    <property type="project" value="InterPro"/>
</dbReference>
<name>A0A1G4MK18_LACFM</name>
<accession>A0A1G4MK18</accession>
<dbReference type="EMBL" id="LT598491">
    <property type="protein sequence ID" value="SCW04228.1"/>
    <property type="molecule type" value="Genomic_DNA"/>
</dbReference>
<protein>
    <submittedName>
        <fullName evidence="1">LAFE_0H08900g1_1</fullName>
    </submittedName>
</protein>